<keyword evidence="1" id="KW-0472">Membrane</keyword>
<feature type="transmembrane region" description="Helical" evidence="1">
    <location>
        <begin position="5"/>
        <end position="25"/>
    </location>
</feature>
<accession>A0A812F471</accession>
<sequence>MNARIVGISVVVAVAIALVSVFMFAEPIDVVTPQENPFAHWYRSGPFAIDKKEYKIGENIFIAVEGLRPYDKGNMVFVMPNGTTKYITIPFNGEEKSGFNQYFKPAISKFRKICSTNDLVGDWTVVFQGTNYKELHFTMLNETLDSSAPHFERVC</sequence>
<organism evidence="2 3">
    <name type="scientific">Candidatus Nitrosotenuis uzonensis</name>
    <dbReference type="NCBI Taxonomy" id="1407055"/>
    <lineage>
        <taxon>Archaea</taxon>
        <taxon>Nitrososphaerota</taxon>
        <taxon>Candidatus Nitrosotenuis</taxon>
    </lineage>
</organism>
<reference evidence="2" key="1">
    <citation type="submission" date="2021-02" db="EMBL/GenBank/DDBJ databases">
        <authorList>
            <person name="Han P."/>
        </authorList>
    </citation>
    <scope>NUCLEOTIDE SEQUENCE</scope>
    <source>
        <strain evidence="2">Candidatus Nitrosotenuis uzonensis 5A</strain>
    </source>
</reference>
<comment type="caution">
    <text evidence="2">The sequence shown here is derived from an EMBL/GenBank/DDBJ whole genome shotgun (WGS) entry which is preliminary data.</text>
</comment>
<evidence type="ECO:0000256" key="1">
    <source>
        <dbReference type="SAM" id="Phobius"/>
    </source>
</evidence>
<dbReference type="RefSeq" id="WP_205097970.1">
    <property type="nucleotide sequence ID" value="NZ_CAJNAQ010000002.1"/>
</dbReference>
<protein>
    <submittedName>
        <fullName evidence="2">Uncharacterized protein</fullName>
    </submittedName>
</protein>
<keyword evidence="1" id="KW-0812">Transmembrane</keyword>
<name>A0A812F471_9ARCH</name>
<evidence type="ECO:0000313" key="3">
    <source>
        <dbReference type="Proteomes" id="UP000655759"/>
    </source>
</evidence>
<dbReference type="Proteomes" id="UP000655759">
    <property type="component" value="Unassembled WGS sequence"/>
</dbReference>
<keyword evidence="1" id="KW-1133">Transmembrane helix</keyword>
<gene>
    <name evidence="2" type="ORF">NUZ5A_20267</name>
</gene>
<dbReference type="EMBL" id="CAJNAQ010000002">
    <property type="protein sequence ID" value="CAE6487147.1"/>
    <property type="molecule type" value="Genomic_DNA"/>
</dbReference>
<proteinExistence type="predicted"/>
<dbReference type="AlphaFoldDB" id="A0A812F471"/>
<evidence type="ECO:0000313" key="2">
    <source>
        <dbReference type="EMBL" id="CAE6487147.1"/>
    </source>
</evidence>